<evidence type="ECO:0000313" key="8">
    <source>
        <dbReference type="EMBL" id="MDN4164610.1"/>
    </source>
</evidence>
<comment type="caution">
    <text evidence="6">Lacks conserved residue(s) required for the propagation of feature annotation.</text>
</comment>
<evidence type="ECO:0000256" key="1">
    <source>
        <dbReference type="ARBA" id="ARBA00005054"/>
    </source>
</evidence>
<feature type="site" description="Raises pKa of active site His" evidence="6">
    <location>
        <position position="147"/>
    </location>
</feature>
<dbReference type="CDD" id="cd08645">
    <property type="entry name" value="FMT_core_GART"/>
    <property type="match status" value="1"/>
</dbReference>
<evidence type="ECO:0000259" key="7">
    <source>
        <dbReference type="Pfam" id="PF00551"/>
    </source>
</evidence>
<keyword evidence="2 6" id="KW-0808">Transferase</keyword>
<evidence type="ECO:0000256" key="5">
    <source>
        <dbReference type="ARBA" id="ARBA00047664"/>
    </source>
</evidence>
<comment type="caution">
    <text evidence="8">The sequence shown here is derived from an EMBL/GenBank/DDBJ whole genome shotgun (WGS) entry which is preliminary data.</text>
</comment>
<dbReference type="InterPro" id="IPR036477">
    <property type="entry name" value="Formyl_transf_N_sf"/>
</dbReference>
<dbReference type="HAMAP" id="MF_01930">
    <property type="entry name" value="PurN"/>
    <property type="match status" value="1"/>
</dbReference>
<dbReference type="InterPro" id="IPR004607">
    <property type="entry name" value="GART"/>
</dbReference>
<feature type="active site" description="Proton donor" evidence="6">
    <location>
        <position position="106"/>
    </location>
</feature>
<proteinExistence type="inferred from homology"/>
<accession>A0ABT8F2D3</accession>
<name>A0ABT8F2D3_9BACT</name>
<sequence>MKKFRIAIFASGSGTNAEAIMQHFTQHEQIEVGLIASNKADAYVLQRAQNHQVPAITFTRPEFYQTEIILSVLMQYEIDFIVLAGFMWLVPDYLVKNFPNKIVNIHPALLPKYGGKGMYGIHVHEAVIQAKEKESGISIHWVNEHYDEGAIIHQAKCTIEANDTPESLAQKIHHLEHRDYPVVIEKIVLQSMR</sequence>
<evidence type="ECO:0000256" key="2">
    <source>
        <dbReference type="ARBA" id="ARBA00022679"/>
    </source>
</evidence>
<dbReference type="EC" id="2.1.2.2" evidence="6"/>
<feature type="binding site" evidence="6">
    <location>
        <position position="104"/>
    </location>
    <ligand>
        <name>(6R)-10-formyltetrahydrofolate</name>
        <dbReference type="ChEBI" id="CHEBI:195366"/>
    </ligand>
</feature>
<comment type="similarity">
    <text evidence="4 6">Belongs to the GART family.</text>
</comment>
<dbReference type="Pfam" id="PF00551">
    <property type="entry name" value="Formyl_trans_N"/>
    <property type="match status" value="1"/>
</dbReference>
<dbReference type="PANTHER" id="PTHR43369">
    <property type="entry name" value="PHOSPHORIBOSYLGLYCINAMIDE FORMYLTRANSFERASE"/>
    <property type="match status" value="1"/>
</dbReference>
<organism evidence="8 9">
    <name type="scientific">Shiella aurantiaca</name>
    <dbReference type="NCBI Taxonomy" id="3058365"/>
    <lineage>
        <taxon>Bacteria</taxon>
        <taxon>Pseudomonadati</taxon>
        <taxon>Bacteroidota</taxon>
        <taxon>Cytophagia</taxon>
        <taxon>Cytophagales</taxon>
        <taxon>Shiellaceae</taxon>
        <taxon>Shiella</taxon>
    </lineage>
</organism>
<dbReference type="InterPro" id="IPR002376">
    <property type="entry name" value="Formyl_transf_N"/>
</dbReference>
<evidence type="ECO:0000256" key="3">
    <source>
        <dbReference type="ARBA" id="ARBA00022755"/>
    </source>
</evidence>
<protein>
    <recommendedName>
        <fullName evidence="6">Phosphoribosylglycinamide formyltransferase</fullName>
        <ecNumber evidence="6">2.1.2.2</ecNumber>
    </recommendedName>
    <alternativeName>
        <fullName evidence="6">5'-phosphoribosylglycinamide transformylase</fullName>
    </alternativeName>
    <alternativeName>
        <fullName evidence="6">GAR transformylase</fullName>
        <shortName evidence="6">GART</shortName>
    </alternativeName>
</protein>
<evidence type="ECO:0000313" key="9">
    <source>
        <dbReference type="Proteomes" id="UP001168552"/>
    </source>
</evidence>
<dbReference type="RefSeq" id="WP_320003138.1">
    <property type="nucleotide sequence ID" value="NZ_JAUHJS010000002.1"/>
</dbReference>
<reference evidence="8" key="1">
    <citation type="submission" date="2023-06" db="EMBL/GenBank/DDBJ databases">
        <title>Cytophagales bacterium Strain LB-30, isolated from soil.</title>
        <authorList>
            <person name="Liu B."/>
        </authorList>
    </citation>
    <scope>NUCLEOTIDE SEQUENCE</scope>
    <source>
        <strain evidence="8">LB-30</strain>
    </source>
</reference>
<comment type="pathway">
    <text evidence="1 6">Purine metabolism; IMP biosynthesis via de novo pathway; N(2)-formyl-N(1)-(5-phospho-D-ribosyl)glycinamide from N(1)-(5-phospho-D-ribosyl)glycinamide (10-formyl THF route): step 1/1.</text>
</comment>
<evidence type="ECO:0000256" key="6">
    <source>
        <dbReference type="HAMAP-Rule" id="MF_01930"/>
    </source>
</evidence>
<dbReference type="Gene3D" id="3.40.50.170">
    <property type="entry name" value="Formyl transferase, N-terminal domain"/>
    <property type="match status" value="1"/>
</dbReference>
<comment type="function">
    <text evidence="6">Catalyzes the transfer of a formyl group from 10-formyltetrahydrofolate to 5-phospho-ribosyl-glycinamide (GAR), producing 5-phospho-ribosyl-N-formylglycinamide (FGAR) and tetrahydrofolate.</text>
</comment>
<keyword evidence="3 6" id="KW-0658">Purine biosynthesis</keyword>
<dbReference type="PANTHER" id="PTHR43369:SF2">
    <property type="entry name" value="PHOSPHORIBOSYLGLYCINAMIDE FORMYLTRANSFERASE"/>
    <property type="match status" value="1"/>
</dbReference>
<evidence type="ECO:0000256" key="4">
    <source>
        <dbReference type="ARBA" id="ARBA00038440"/>
    </source>
</evidence>
<dbReference type="SUPFAM" id="SSF53328">
    <property type="entry name" value="Formyltransferase"/>
    <property type="match status" value="1"/>
</dbReference>
<dbReference type="InterPro" id="IPR001555">
    <property type="entry name" value="GART_AS"/>
</dbReference>
<dbReference type="GO" id="GO:0004644">
    <property type="term" value="F:phosphoribosylglycinamide formyltransferase activity"/>
    <property type="evidence" value="ECO:0007669"/>
    <property type="project" value="UniProtKB-EC"/>
</dbReference>
<dbReference type="Proteomes" id="UP001168552">
    <property type="component" value="Unassembled WGS sequence"/>
</dbReference>
<comment type="catalytic activity">
    <reaction evidence="5 6">
        <text>N(1)-(5-phospho-beta-D-ribosyl)glycinamide + (6R)-10-formyltetrahydrofolate = N(2)-formyl-N(1)-(5-phospho-beta-D-ribosyl)glycinamide + (6S)-5,6,7,8-tetrahydrofolate + H(+)</text>
        <dbReference type="Rhea" id="RHEA:15053"/>
        <dbReference type="ChEBI" id="CHEBI:15378"/>
        <dbReference type="ChEBI" id="CHEBI:57453"/>
        <dbReference type="ChEBI" id="CHEBI:143788"/>
        <dbReference type="ChEBI" id="CHEBI:147286"/>
        <dbReference type="ChEBI" id="CHEBI:195366"/>
        <dbReference type="EC" id="2.1.2.2"/>
    </reaction>
</comment>
<dbReference type="EMBL" id="JAUHJS010000002">
    <property type="protein sequence ID" value="MDN4164610.1"/>
    <property type="molecule type" value="Genomic_DNA"/>
</dbReference>
<keyword evidence="9" id="KW-1185">Reference proteome</keyword>
<dbReference type="PROSITE" id="PS00373">
    <property type="entry name" value="GART"/>
    <property type="match status" value="1"/>
</dbReference>
<feature type="domain" description="Formyl transferase N-terminal" evidence="7">
    <location>
        <begin position="5"/>
        <end position="184"/>
    </location>
</feature>
<gene>
    <name evidence="6 8" type="primary">purN</name>
    <name evidence="8" type="ORF">QWY31_03800</name>
</gene>
<dbReference type="NCBIfam" id="TIGR00639">
    <property type="entry name" value="PurN"/>
    <property type="match status" value="1"/>
</dbReference>
<feature type="binding site" evidence="6">
    <location>
        <begin position="14"/>
        <end position="16"/>
    </location>
    <ligand>
        <name>N(1)-(5-phospho-beta-D-ribosyl)glycinamide</name>
        <dbReference type="ChEBI" id="CHEBI:143788"/>
    </ligand>
</feature>